<feature type="transmembrane region" description="Helical" evidence="1">
    <location>
        <begin position="6"/>
        <end position="32"/>
    </location>
</feature>
<dbReference type="OrthoDB" id="47652at2"/>
<protein>
    <recommendedName>
        <fullName evidence="4">YggT family protein</fullName>
    </recommendedName>
</protein>
<organism evidence="2 3">
    <name type="scientific">Culicoidibacter larvae</name>
    <dbReference type="NCBI Taxonomy" id="2579976"/>
    <lineage>
        <taxon>Bacteria</taxon>
        <taxon>Bacillati</taxon>
        <taxon>Bacillota</taxon>
        <taxon>Culicoidibacteria</taxon>
        <taxon>Culicoidibacterales</taxon>
        <taxon>Culicoidibacteraceae</taxon>
        <taxon>Culicoidibacter</taxon>
    </lineage>
</organism>
<keyword evidence="1" id="KW-0472">Membrane</keyword>
<dbReference type="Pfam" id="PF02325">
    <property type="entry name" value="CCB3_YggT"/>
    <property type="match status" value="1"/>
</dbReference>
<dbReference type="Proteomes" id="UP000306912">
    <property type="component" value="Unassembled WGS sequence"/>
</dbReference>
<dbReference type="RefSeq" id="WP_138192448.1">
    <property type="nucleotide sequence ID" value="NZ_VBWP01000014.1"/>
</dbReference>
<dbReference type="GO" id="GO:0016020">
    <property type="term" value="C:membrane"/>
    <property type="evidence" value="ECO:0007669"/>
    <property type="project" value="InterPro"/>
</dbReference>
<dbReference type="AlphaFoldDB" id="A0A5R8Q9E3"/>
<evidence type="ECO:0000313" key="2">
    <source>
        <dbReference type="EMBL" id="TLG71228.1"/>
    </source>
</evidence>
<dbReference type="FunCoup" id="A0A5R8Q9E3">
    <property type="interactions" value="9"/>
</dbReference>
<keyword evidence="1" id="KW-0812">Transmembrane</keyword>
<keyword evidence="3" id="KW-1185">Reference proteome</keyword>
<dbReference type="InterPro" id="IPR003425">
    <property type="entry name" value="CCB3/YggT"/>
</dbReference>
<gene>
    <name evidence="2" type="ORF">FEZ08_11275</name>
</gene>
<keyword evidence="1" id="KW-1133">Transmembrane helix</keyword>
<reference evidence="2 3" key="1">
    <citation type="submission" date="2019-05" db="EMBL/GenBank/DDBJ databases">
        <title>Culicoidintestinum kansasii gen. nov., sp. nov. from the gastrointestinal tract of the biting midge, Culicoides sonorensis.</title>
        <authorList>
            <person name="Neupane S."/>
            <person name="Ghosh A."/>
            <person name="Gunther S."/>
            <person name="Martin K."/>
            <person name="Zurek L."/>
        </authorList>
    </citation>
    <scope>NUCLEOTIDE SEQUENCE [LARGE SCALE GENOMIC DNA]</scope>
    <source>
        <strain evidence="2 3">CS-1</strain>
    </source>
</reference>
<sequence length="103" mass="11988">MFGFYAILSLIISIISWVVYIYAFAFFIYFIIMNWMEKYLDSGFGKFLATICDPLVKLFDLKANLGGKQIQFSPFVWALIINVAWQVIAWVLAFVFVLIFGIY</sequence>
<proteinExistence type="predicted"/>
<evidence type="ECO:0000256" key="1">
    <source>
        <dbReference type="SAM" id="Phobius"/>
    </source>
</evidence>
<name>A0A5R8Q9E3_9FIRM</name>
<feature type="transmembrane region" description="Helical" evidence="1">
    <location>
        <begin position="75"/>
        <end position="102"/>
    </location>
</feature>
<comment type="caution">
    <text evidence="2">The sequence shown here is derived from an EMBL/GenBank/DDBJ whole genome shotgun (WGS) entry which is preliminary data.</text>
</comment>
<evidence type="ECO:0008006" key="4">
    <source>
        <dbReference type="Google" id="ProtNLM"/>
    </source>
</evidence>
<evidence type="ECO:0000313" key="3">
    <source>
        <dbReference type="Proteomes" id="UP000306912"/>
    </source>
</evidence>
<accession>A0A5R8Q9E3</accession>
<dbReference type="EMBL" id="VBWP01000014">
    <property type="protein sequence ID" value="TLG71228.1"/>
    <property type="molecule type" value="Genomic_DNA"/>
</dbReference>
<dbReference type="InParanoid" id="A0A5R8Q9E3"/>